<gene>
    <name evidence="1" type="ORF">ADIMK_3017</name>
</gene>
<dbReference type="Pfam" id="PF09837">
    <property type="entry name" value="DUF2064"/>
    <property type="match status" value="1"/>
</dbReference>
<keyword evidence="2" id="KW-1185">Reference proteome</keyword>
<dbReference type="Gene3D" id="3.90.550.10">
    <property type="entry name" value="Spore Coat Polysaccharide Biosynthesis Protein SpsA, Chain A"/>
    <property type="match status" value="1"/>
</dbReference>
<dbReference type="Proteomes" id="UP000028252">
    <property type="component" value="Unassembled WGS sequence"/>
</dbReference>
<dbReference type="AlphaFoldDB" id="A0A081FWB3"/>
<dbReference type="SUPFAM" id="SSF53448">
    <property type="entry name" value="Nucleotide-diphospho-sugar transferases"/>
    <property type="match status" value="1"/>
</dbReference>
<dbReference type="STRING" id="1232683.ADIMK_3017"/>
<dbReference type="NCBIfam" id="TIGR04282">
    <property type="entry name" value="glyco_like_cofC"/>
    <property type="match status" value="1"/>
</dbReference>
<keyword evidence="1" id="KW-0328">Glycosyltransferase</keyword>
<accession>A0A081FWB3</accession>
<keyword evidence="1" id="KW-0808">Transferase</keyword>
<dbReference type="EMBL" id="JMQN01000046">
    <property type="protein sequence ID" value="KEA62818.1"/>
    <property type="molecule type" value="Genomic_DNA"/>
</dbReference>
<reference evidence="1 2" key="1">
    <citation type="submission" date="2014-04" db="EMBL/GenBank/DDBJ databases">
        <title>Marinobacterium kochiensis sp. nov., isolated from sediment sample collected from Kochi backwaters in Kerala, India.</title>
        <authorList>
            <person name="Singh A."/>
            <person name="Pinnaka A.K."/>
        </authorList>
    </citation>
    <scope>NUCLEOTIDE SEQUENCE [LARGE SCALE GENOMIC DNA]</scope>
    <source>
        <strain evidence="1 2">AK27</strain>
    </source>
</reference>
<sequence length="201" mass="21953">MSTRIVVLAKAPLAGHAKTRLIPALGALGAAELAERMLHHTLAEAAAADIGPVELCVTPDPTHSCWQGFPEWADLTAQGEGDLGDRMARASRRALSTCDRVMLIGTDCPSLTRERLNAASRALHHAQAVMIPASDGGYVLLGLTAFDPTLFTDMPWSTDQVADLTRQRIRALGWTMYELDTLYDIDEPEDLNYLPLFLQQE</sequence>
<evidence type="ECO:0000313" key="1">
    <source>
        <dbReference type="EMBL" id="KEA62818.1"/>
    </source>
</evidence>
<dbReference type="GO" id="GO:0016757">
    <property type="term" value="F:glycosyltransferase activity"/>
    <property type="evidence" value="ECO:0007669"/>
    <property type="project" value="UniProtKB-KW"/>
</dbReference>
<dbReference type="OrthoDB" id="9798250at2"/>
<proteinExistence type="predicted"/>
<dbReference type="PANTHER" id="PTHR36529:SF1">
    <property type="entry name" value="GLYCOSYLTRANSFERASE"/>
    <property type="match status" value="1"/>
</dbReference>
<protein>
    <submittedName>
        <fullName evidence="1">Glycosyltransferase</fullName>
        <ecNumber evidence="1">2.4.1.-</ecNumber>
    </submittedName>
</protein>
<dbReference type="EC" id="2.4.1.-" evidence="1"/>
<name>A0A081FWB3_9GAMM</name>
<comment type="caution">
    <text evidence="1">The sequence shown here is derived from an EMBL/GenBank/DDBJ whole genome shotgun (WGS) entry which is preliminary data.</text>
</comment>
<dbReference type="PANTHER" id="PTHR36529">
    <property type="entry name" value="SLL1095 PROTEIN"/>
    <property type="match status" value="1"/>
</dbReference>
<dbReference type="InterPro" id="IPR029044">
    <property type="entry name" value="Nucleotide-diphossugar_trans"/>
</dbReference>
<dbReference type="InterPro" id="IPR018641">
    <property type="entry name" value="Trfase_1_rSAM/seldom-assoc"/>
</dbReference>
<dbReference type="PATRIC" id="fig|1232683.4.peg.2967"/>
<evidence type="ECO:0000313" key="2">
    <source>
        <dbReference type="Proteomes" id="UP000028252"/>
    </source>
</evidence>
<organism evidence="1 2">
    <name type="scientific">Marinobacterium lacunae</name>
    <dbReference type="NCBI Taxonomy" id="1232683"/>
    <lineage>
        <taxon>Bacteria</taxon>
        <taxon>Pseudomonadati</taxon>
        <taxon>Pseudomonadota</taxon>
        <taxon>Gammaproteobacteria</taxon>
        <taxon>Oceanospirillales</taxon>
        <taxon>Oceanospirillaceae</taxon>
        <taxon>Marinobacterium</taxon>
    </lineage>
</organism>
<dbReference type="eggNOG" id="COG3222">
    <property type="taxonomic scope" value="Bacteria"/>
</dbReference>
<dbReference type="RefSeq" id="WP_036189990.1">
    <property type="nucleotide sequence ID" value="NZ_JMQN01000046.1"/>
</dbReference>